<dbReference type="GeneID" id="25365132"/>
<sequence length="147" mass="16258">MDVPGAALEALSIVHHTDRNASYTIETIDRDDKHSDQMSQSVWMVVGKDCDVEPERLESGLENRVDVNDPTSENHEMTLRPGTSSLAQSSSLGDASEKTESSSDSEDLTTPTSNKSKKKRSTRQAGSSSKFKDDWPIHHPEFAFYDA</sequence>
<dbReference type="OrthoDB" id="10420222at2759"/>
<evidence type="ECO:0000256" key="1">
    <source>
        <dbReference type="SAM" id="MobiDB-lite"/>
    </source>
</evidence>
<protein>
    <submittedName>
        <fullName evidence="2">Uncharacterized protein</fullName>
    </submittedName>
</protein>
<dbReference type="Proteomes" id="UP000030641">
    <property type="component" value="Unassembled WGS sequence"/>
</dbReference>
<accession>A0A074YWC9</accession>
<name>A0A074YWC9_AURSE</name>
<evidence type="ECO:0000313" key="3">
    <source>
        <dbReference type="Proteomes" id="UP000030641"/>
    </source>
</evidence>
<proteinExistence type="predicted"/>
<dbReference type="HOGENOM" id="CLU_1767714_0_0_1"/>
<dbReference type="AlphaFoldDB" id="A0A074YWC9"/>
<feature type="region of interest" description="Disordered" evidence="1">
    <location>
        <begin position="56"/>
        <end position="136"/>
    </location>
</feature>
<feature type="compositionally biased region" description="Polar residues" evidence="1">
    <location>
        <begin position="81"/>
        <end position="93"/>
    </location>
</feature>
<feature type="compositionally biased region" description="Basic and acidic residues" evidence="1">
    <location>
        <begin position="56"/>
        <end position="78"/>
    </location>
</feature>
<organism evidence="2 3">
    <name type="scientific">Aureobasidium subglaciale (strain EXF-2481)</name>
    <name type="common">Aureobasidium pullulans var. subglaciale</name>
    <dbReference type="NCBI Taxonomy" id="1043005"/>
    <lineage>
        <taxon>Eukaryota</taxon>
        <taxon>Fungi</taxon>
        <taxon>Dikarya</taxon>
        <taxon>Ascomycota</taxon>
        <taxon>Pezizomycotina</taxon>
        <taxon>Dothideomycetes</taxon>
        <taxon>Dothideomycetidae</taxon>
        <taxon>Dothideales</taxon>
        <taxon>Saccotheciaceae</taxon>
        <taxon>Aureobasidium</taxon>
    </lineage>
</organism>
<dbReference type="RefSeq" id="XP_013348960.1">
    <property type="nucleotide sequence ID" value="XM_013493506.1"/>
</dbReference>
<keyword evidence="3" id="KW-1185">Reference proteome</keyword>
<gene>
    <name evidence="2" type="ORF">AUEXF2481DRAFT_34648</name>
</gene>
<reference evidence="2 3" key="1">
    <citation type="journal article" date="2014" name="BMC Genomics">
        <title>Genome sequencing of four Aureobasidium pullulans varieties: biotechnological potential, stress tolerance, and description of new species.</title>
        <authorList>
            <person name="Gostin Ar C."/>
            <person name="Ohm R.A."/>
            <person name="Kogej T."/>
            <person name="Sonjak S."/>
            <person name="Turk M."/>
            <person name="Zajc J."/>
            <person name="Zalar P."/>
            <person name="Grube M."/>
            <person name="Sun H."/>
            <person name="Han J."/>
            <person name="Sharma A."/>
            <person name="Chiniquy J."/>
            <person name="Ngan C.Y."/>
            <person name="Lipzen A."/>
            <person name="Barry K."/>
            <person name="Grigoriev I.V."/>
            <person name="Gunde-Cimerman N."/>
        </authorList>
    </citation>
    <scope>NUCLEOTIDE SEQUENCE [LARGE SCALE GENOMIC DNA]</scope>
    <source>
        <strain evidence="2 3">EXF-2481</strain>
    </source>
</reference>
<evidence type="ECO:0000313" key="2">
    <source>
        <dbReference type="EMBL" id="KER00455.1"/>
    </source>
</evidence>
<dbReference type="EMBL" id="KL584749">
    <property type="protein sequence ID" value="KER00455.1"/>
    <property type="molecule type" value="Genomic_DNA"/>
</dbReference>
<dbReference type="InParanoid" id="A0A074YWC9"/>